<sequence length="497" mass="55770">MAGNTLLKRVFPLTSYDELLSFHYQMSNTSASPIAPAATPSTGYMNHLFEEPEERFGDDRRVTCLRQDPLLRAGTAARDAFDRNNLMTFEVRFKIYTDQEVDINTPNQSTPKVGAGKKAVKSSKLNLIDSKALNSGYLEMQIYPYGKSVIEFKELVAGECEKFEPGMKNIILNSPFSSELKWKTTMGRTKSLLTDYNQWHTLVETLDKSIKKKCILSIENENVQVKAKEGDKAKSEESIKERELATIANKIFSQYAIEKSSGGPGKVLTAPWDPTFFYRLTYAAAWIWANGVVANIATNDIPPNTSEFRYEIKKSRWIHPDMGVDHRVNLRLQGKPRGSHGNRVPQVVAGGSSASLSLDTDIKPDLAKIGEKREGSGSGEVNDIKPDIKKIKVEPQPKNTIQNPIYISSEYESDWDTESLELFLADCEIAMDDKKTRTVLKEAGIKSWTDLIPSLQLTEATLTEKGLERQIANRLLTEAQARFSKCKFLDDVFTITS</sequence>
<name>F4RFX9_MELLP</name>
<accession>F4RFX9</accession>
<gene>
    <name evidence="1" type="ORF">MELLADRAFT_84625</name>
</gene>
<evidence type="ECO:0000313" key="2">
    <source>
        <dbReference type="Proteomes" id="UP000001072"/>
    </source>
</evidence>
<dbReference type="EMBL" id="GL883100">
    <property type="protein sequence ID" value="EGG08447.1"/>
    <property type="molecule type" value="Genomic_DNA"/>
</dbReference>
<protein>
    <submittedName>
        <fullName evidence="1">Uncharacterized protein</fullName>
    </submittedName>
</protein>
<dbReference type="KEGG" id="mlr:MELLADRAFT_84625"/>
<keyword evidence="2" id="KW-1185">Reference proteome</keyword>
<reference evidence="2" key="1">
    <citation type="journal article" date="2011" name="Proc. Natl. Acad. Sci. U.S.A.">
        <title>Obligate biotrophy features unraveled by the genomic analysis of rust fungi.</title>
        <authorList>
            <person name="Duplessis S."/>
            <person name="Cuomo C.A."/>
            <person name="Lin Y.-C."/>
            <person name="Aerts A."/>
            <person name="Tisserant E."/>
            <person name="Veneault-Fourrey C."/>
            <person name="Joly D.L."/>
            <person name="Hacquard S."/>
            <person name="Amselem J."/>
            <person name="Cantarel B.L."/>
            <person name="Chiu R."/>
            <person name="Coutinho P.M."/>
            <person name="Feau N."/>
            <person name="Field M."/>
            <person name="Frey P."/>
            <person name="Gelhaye E."/>
            <person name="Goldberg J."/>
            <person name="Grabherr M.G."/>
            <person name="Kodira C.D."/>
            <person name="Kohler A."/>
            <person name="Kuees U."/>
            <person name="Lindquist E.A."/>
            <person name="Lucas S.M."/>
            <person name="Mago R."/>
            <person name="Mauceli E."/>
            <person name="Morin E."/>
            <person name="Murat C."/>
            <person name="Pangilinan J.L."/>
            <person name="Park R."/>
            <person name="Pearson M."/>
            <person name="Quesneville H."/>
            <person name="Rouhier N."/>
            <person name="Sakthikumar S."/>
            <person name="Salamov A.A."/>
            <person name="Schmutz J."/>
            <person name="Selles B."/>
            <person name="Shapiro H."/>
            <person name="Tanguay P."/>
            <person name="Tuskan G.A."/>
            <person name="Henrissat B."/>
            <person name="Van de Peer Y."/>
            <person name="Rouze P."/>
            <person name="Ellis J.G."/>
            <person name="Dodds P.N."/>
            <person name="Schein J.E."/>
            <person name="Zhong S."/>
            <person name="Hamelin R.C."/>
            <person name="Grigoriev I.V."/>
            <person name="Szabo L.J."/>
            <person name="Martin F."/>
        </authorList>
    </citation>
    <scope>NUCLEOTIDE SEQUENCE [LARGE SCALE GENOMIC DNA]</scope>
    <source>
        <strain evidence="2">98AG31 / pathotype 3-4-7</strain>
    </source>
</reference>
<dbReference type="VEuPathDB" id="FungiDB:MELLADRAFT_84625"/>
<dbReference type="RefSeq" id="XP_007408033.1">
    <property type="nucleotide sequence ID" value="XM_007407971.1"/>
</dbReference>
<organism evidence="2">
    <name type="scientific">Melampsora larici-populina (strain 98AG31 / pathotype 3-4-7)</name>
    <name type="common">Poplar leaf rust fungus</name>
    <dbReference type="NCBI Taxonomy" id="747676"/>
    <lineage>
        <taxon>Eukaryota</taxon>
        <taxon>Fungi</taxon>
        <taxon>Dikarya</taxon>
        <taxon>Basidiomycota</taxon>
        <taxon>Pucciniomycotina</taxon>
        <taxon>Pucciniomycetes</taxon>
        <taxon>Pucciniales</taxon>
        <taxon>Melampsoraceae</taxon>
        <taxon>Melampsora</taxon>
    </lineage>
</organism>
<evidence type="ECO:0000313" key="1">
    <source>
        <dbReference type="EMBL" id="EGG08447.1"/>
    </source>
</evidence>
<dbReference type="Proteomes" id="UP000001072">
    <property type="component" value="Unassembled WGS sequence"/>
</dbReference>
<dbReference type="HOGENOM" id="CLU_504407_0_0_1"/>
<dbReference type="InParanoid" id="F4RFX9"/>
<proteinExistence type="predicted"/>
<dbReference type="GeneID" id="18933547"/>
<dbReference type="AlphaFoldDB" id="F4RFX9"/>